<protein>
    <submittedName>
        <fullName evidence="5">Assembly factor 1 of mitochondrial ATP synthase F1 complex</fullName>
    </submittedName>
</protein>
<keyword evidence="3" id="KW-0809">Transit peptide</keyword>
<gene>
    <name evidence="5" type="ORF">HKI87_06g42630</name>
</gene>
<comment type="subcellular location">
    <subcellularLocation>
        <location evidence="1">Mitochondrion</location>
    </subcellularLocation>
</comment>
<dbReference type="GO" id="GO:0005739">
    <property type="term" value="C:mitochondrion"/>
    <property type="evidence" value="ECO:0007669"/>
    <property type="project" value="UniProtKB-SubCell"/>
</dbReference>
<evidence type="ECO:0000256" key="4">
    <source>
        <dbReference type="ARBA" id="ARBA00023128"/>
    </source>
</evidence>
<dbReference type="PANTHER" id="PTHR13126:SF0">
    <property type="entry name" value="ATP SYNTHASE MITOCHONDRIAL F1 COMPLEX ASSEMBLY FACTOR 1"/>
    <property type="match status" value="1"/>
</dbReference>
<dbReference type="Pfam" id="PF06644">
    <property type="entry name" value="ATP11"/>
    <property type="match status" value="1"/>
</dbReference>
<evidence type="ECO:0000256" key="3">
    <source>
        <dbReference type="ARBA" id="ARBA00022946"/>
    </source>
</evidence>
<evidence type="ECO:0000256" key="1">
    <source>
        <dbReference type="ARBA" id="ARBA00004173"/>
    </source>
</evidence>
<accession>A0AAX4P9J4</accession>
<dbReference type="EMBL" id="CP151506">
    <property type="protein sequence ID" value="WZN62721.1"/>
    <property type="molecule type" value="Genomic_DNA"/>
</dbReference>
<evidence type="ECO:0000313" key="5">
    <source>
        <dbReference type="EMBL" id="WZN62721.1"/>
    </source>
</evidence>
<dbReference type="AlphaFoldDB" id="A0AAX4P9J4"/>
<keyword evidence="6" id="KW-1185">Reference proteome</keyword>
<dbReference type="GO" id="GO:0033615">
    <property type="term" value="P:mitochondrial proton-transporting ATP synthase complex assembly"/>
    <property type="evidence" value="ECO:0007669"/>
    <property type="project" value="TreeGrafter"/>
</dbReference>
<sequence>MAALLSRFCSSRSAAAALLRGRGGLSASPSLRCSTEEQRYLSSGLVGLPGEGGWQSPPSPTSLDKVVKLETFAGQTKEYIAKTWLKFHEDEREGRVGWVLSRSEFKQLQQNAQESPIFVVPLEKPEGYVTLVLQWQMQHPQSKLGLLTTLEEFQKDSLSANSHLTLTHYTELARKDLVLVRGDVASAKLINAFEARMLTKRVYEHYLDPEKYARWVKTFNHASRQFDFKAYIKELGFLA</sequence>
<reference evidence="5 6" key="1">
    <citation type="submission" date="2024-03" db="EMBL/GenBank/DDBJ databases">
        <title>Complete genome sequence of the green alga Chloropicon roscoffensis RCC1871.</title>
        <authorList>
            <person name="Lemieux C."/>
            <person name="Pombert J.-F."/>
            <person name="Otis C."/>
            <person name="Turmel M."/>
        </authorList>
    </citation>
    <scope>NUCLEOTIDE SEQUENCE [LARGE SCALE GENOMIC DNA]</scope>
    <source>
        <strain evidence="5 6">RCC1871</strain>
    </source>
</reference>
<proteinExistence type="inferred from homology"/>
<name>A0AAX4P9J4_9CHLO</name>
<dbReference type="PANTHER" id="PTHR13126">
    <property type="entry name" value="CHAPERONE ATP11"/>
    <property type="match status" value="1"/>
</dbReference>
<dbReference type="Proteomes" id="UP001472866">
    <property type="component" value="Chromosome 06"/>
</dbReference>
<keyword evidence="4" id="KW-0496">Mitochondrion</keyword>
<comment type="similarity">
    <text evidence="2">Belongs to the ATP11 family.</text>
</comment>
<organism evidence="5 6">
    <name type="scientific">Chloropicon roscoffensis</name>
    <dbReference type="NCBI Taxonomy" id="1461544"/>
    <lineage>
        <taxon>Eukaryota</taxon>
        <taxon>Viridiplantae</taxon>
        <taxon>Chlorophyta</taxon>
        <taxon>Chloropicophyceae</taxon>
        <taxon>Chloropicales</taxon>
        <taxon>Chloropicaceae</taxon>
        <taxon>Chloropicon</taxon>
    </lineage>
</organism>
<evidence type="ECO:0000313" key="6">
    <source>
        <dbReference type="Proteomes" id="UP001472866"/>
    </source>
</evidence>
<evidence type="ECO:0000256" key="2">
    <source>
        <dbReference type="ARBA" id="ARBA00009116"/>
    </source>
</evidence>
<dbReference type="InterPro" id="IPR010591">
    <property type="entry name" value="ATP11"/>
</dbReference>